<gene>
    <name evidence="1" type="ORF">GN958_ATG08716</name>
</gene>
<evidence type="ECO:0000313" key="1">
    <source>
        <dbReference type="EMBL" id="KAF4142082.1"/>
    </source>
</evidence>
<reference evidence="1" key="1">
    <citation type="submission" date="2020-03" db="EMBL/GenBank/DDBJ databases">
        <title>Hybrid Assembly of Korean Phytophthora infestans isolates.</title>
        <authorList>
            <person name="Prokchorchik M."/>
            <person name="Lee Y."/>
            <person name="Seo J."/>
            <person name="Cho J.-H."/>
            <person name="Park Y.-E."/>
            <person name="Jang D.-C."/>
            <person name="Im J.-S."/>
            <person name="Choi J.-G."/>
            <person name="Park H.-J."/>
            <person name="Lee G.-B."/>
            <person name="Lee Y.-G."/>
            <person name="Hong S.-Y."/>
            <person name="Cho K."/>
            <person name="Sohn K.H."/>
        </authorList>
    </citation>
    <scope>NUCLEOTIDE SEQUENCE</scope>
    <source>
        <strain evidence="1">KR_2_A2</strain>
    </source>
</reference>
<proteinExistence type="predicted"/>
<dbReference type="EMBL" id="JAACNO010001215">
    <property type="protein sequence ID" value="KAF4142082.1"/>
    <property type="molecule type" value="Genomic_DNA"/>
</dbReference>
<accession>A0A8S9URW4</accession>
<protein>
    <submittedName>
        <fullName evidence="1">Uncharacterized protein</fullName>
    </submittedName>
</protein>
<dbReference type="Proteomes" id="UP000704712">
    <property type="component" value="Unassembled WGS sequence"/>
</dbReference>
<feature type="non-terminal residue" evidence="1">
    <location>
        <position position="1"/>
    </location>
</feature>
<dbReference type="AlphaFoldDB" id="A0A8S9URW4"/>
<sequence length="203" mass="23123">FFAIERPPPYFCEDYHDLRELHRQVHELLVDTELKREVKGRHRFTSPRVSRPLGRVFPDIQTWARRGKTSISNGASSSFGAFDAYEESMGVKTLCDAFGEVALEAVLRDFYQPALVGCLSSTNAAWQYESRHINLCWGIISGKGDGKNYRMCTSYRVRYAKMCTSYCNTWYSEDDESSDSDLQNASVPNRPITVMDGVMESLS</sequence>
<evidence type="ECO:0000313" key="2">
    <source>
        <dbReference type="Proteomes" id="UP000704712"/>
    </source>
</evidence>
<organism evidence="1 2">
    <name type="scientific">Phytophthora infestans</name>
    <name type="common">Potato late blight agent</name>
    <name type="synonym">Botrytis infestans</name>
    <dbReference type="NCBI Taxonomy" id="4787"/>
    <lineage>
        <taxon>Eukaryota</taxon>
        <taxon>Sar</taxon>
        <taxon>Stramenopiles</taxon>
        <taxon>Oomycota</taxon>
        <taxon>Peronosporomycetes</taxon>
        <taxon>Peronosporales</taxon>
        <taxon>Peronosporaceae</taxon>
        <taxon>Phytophthora</taxon>
    </lineage>
</organism>
<comment type="caution">
    <text evidence="1">The sequence shown here is derived from an EMBL/GenBank/DDBJ whole genome shotgun (WGS) entry which is preliminary data.</text>
</comment>
<name>A0A8S9URW4_PHYIN</name>